<dbReference type="Pfam" id="PF19891">
    <property type="entry name" value="DUF6364"/>
    <property type="match status" value="1"/>
</dbReference>
<dbReference type="InterPro" id="IPR045944">
    <property type="entry name" value="DUF6364"/>
</dbReference>
<reference evidence="1" key="1">
    <citation type="submission" date="2018-06" db="EMBL/GenBank/DDBJ databases">
        <authorList>
            <person name="Zhirakovskaya E."/>
        </authorList>
    </citation>
    <scope>NUCLEOTIDE SEQUENCE</scope>
</reference>
<dbReference type="EMBL" id="UOFX01000056">
    <property type="protein sequence ID" value="VAX09662.1"/>
    <property type="molecule type" value="Genomic_DNA"/>
</dbReference>
<protein>
    <recommendedName>
        <fullName evidence="2">Antitoxin</fullName>
    </recommendedName>
</protein>
<name>A0A3B1B0L9_9ZZZZ</name>
<dbReference type="AlphaFoldDB" id="A0A3B1B0L9"/>
<evidence type="ECO:0008006" key="2">
    <source>
        <dbReference type="Google" id="ProtNLM"/>
    </source>
</evidence>
<organism evidence="1">
    <name type="scientific">hydrothermal vent metagenome</name>
    <dbReference type="NCBI Taxonomy" id="652676"/>
    <lineage>
        <taxon>unclassified sequences</taxon>
        <taxon>metagenomes</taxon>
        <taxon>ecological metagenomes</taxon>
    </lineage>
</organism>
<gene>
    <name evidence="1" type="ORF">MNBD_GAMMA26-1135</name>
</gene>
<proteinExistence type="predicted"/>
<evidence type="ECO:0000313" key="1">
    <source>
        <dbReference type="EMBL" id="VAX09662.1"/>
    </source>
</evidence>
<sequence>MNITLSADTELIKKGREYAKAHNTSLNQLIRDYLLRLTGECEAEKAADEFVHIASTMSGQSDSDFRFSRDAVYDRQAD</sequence>
<accession>A0A3B1B0L9</accession>